<accession>A0A822X188</accession>
<dbReference type="InterPro" id="IPR009678">
    <property type="entry name" value="Phage_tail_completion_R"/>
</dbReference>
<gene>
    <name evidence="1" type="ORF">SAMEA2273372_03283</name>
</gene>
<proteinExistence type="predicted"/>
<dbReference type="Proteomes" id="UP000076063">
    <property type="component" value="Unassembled WGS sequence"/>
</dbReference>
<protein>
    <submittedName>
        <fullName evidence="1">P2 Phage Tail Completion R family protein</fullName>
    </submittedName>
</protein>
<organism evidence="1 2">
    <name type="scientific">Enterobacter bugandensis</name>
    <dbReference type="NCBI Taxonomy" id="881260"/>
    <lineage>
        <taxon>Bacteria</taxon>
        <taxon>Pseudomonadati</taxon>
        <taxon>Pseudomonadota</taxon>
        <taxon>Gammaproteobacteria</taxon>
        <taxon>Enterobacterales</taxon>
        <taxon>Enterobacteriaceae</taxon>
        <taxon>Enterobacter</taxon>
    </lineage>
</organism>
<comment type="caution">
    <text evidence="1">The sequence shown here is derived from an EMBL/GenBank/DDBJ whole genome shotgun (WGS) entry which is preliminary data.</text>
</comment>
<dbReference type="AlphaFoldDB" id="A0A822X188"/>
<dbReference type="EMBL" id="FJZI01000007">
    <property type="protein sequence ID" value="CZX81997.1"/>
    <property type="molecule type" value="Genomic_DNA"/>
</dbReference>
<name>A0A822X188_9ENTR</name>
<evidence type="ECO:0000313" key="1">
    <source>
        <dbReference type="EMBL" id="CZX81997.1"/>
    </source>
</evidence>
<reference evidence="1 2" key="1">
    <citation type="submission" date="2016-03" db="EMBL/GenBank/DDBJ databases">
        <authorList>
            <consortium name="Pathogen Informatics"/>
        </authorList>
    </citation>
    <scope>NUCLEOTIDE SEQUENCE [LARGE SCALE GENOMIC DNA]</scope>
    <source>
        <strain evidence="2">e1527</strain>
    </source>
</reference>
<sequence>MKKARSLSEALIKAVPQLETNPEMMRIFADEGNIDARLTASLSHEKIYILNVLVCDCVGDPDLILVPVAVWLRENQPDICTFDDGRSLLRR</sequence>
<dbReference type="Pfam" id="PF06891">
    <property type="entry name" value="P2_Phage_GpR"/>
    <property type="match status" value="1"/>
</dbReference>
<evidence type="ECO:0000313" key="2">
    <source>
        <dbReference type="Proteomes" id="UP000076063"/>
    </source>
</evidence>